<reference evidence="6 7" key="1">
    <citation type="submission" date="2016-11" db="EMBL/GenBank/DDBJ databases">
        <authorList>
            <person name="Jaros S."/>
            <person name="Januszkiewicz K."/>
            <person name="Wedrychowicz H."/>
        </authorList>
    </citation>
    <scope>NUCLEOTIDE SEQUENCE [LARGE SCALE GENOMIC DNA]</scope>
</reference>
<keyword evidence="7" id="KW-1185">Reference proteome</keyword>
<dbReference type="Gene3D" id="3.40.950.10">
    <property type="entry name" value="Fe-only Hydrogenase (Larger Subunit), Chain L, domain 3"/>
    <property type="match status" value="1"/>
</dbReference>
<evidence type="ECO:0000256" key="3">
    <source>
        <dbReference type="ARBA" id="ARBA00023014"/>
    </source>
</evidence>
<proteinExistence type="inferred from homology"/>
<organism evidence="6 7">
    <name type="scientific">Microbotryum silenes-dioicae</name>
    <dbReference type="NCBI Taxonomy" id="796604"/>
    <lineage>
        <taxon>Eukaryota</taxon>
        <taxon>Fungi</taxon>
        <taxon>Dikarya</taxon>
        <taxon>Basidiomycota</taxon>
        <taxon>Pucciniomycotina</taxon>
        <taxon>Microbotryomycetes</taxon>
        <taxon>Microbotryales</taxon>
        <taxon>Microbotryaceae</taxon>
        <taxon>Microbotryum</taxon>
    </lineage>
</organism>
<dbReference type="InterPro" id="IPR050340">
    <property type="entry name" value="Cytosolic_Fe-S_CAF"/>
</dbReference>
<evidence type="ECO:0000259" key="5">
    <source>
        <dbReference type="Pfam" id="PF02906"/>
    </source>
</evidence>
<evidence type="ECO:0000313" key="7">
    <source>
        <dbReference type="Proteomes" id="UP000249464"/>
    </source>
</evidence>
<dbReference type="EMBL" id="FQNC01000118">
    <property type="protein sequence ID" value="SGZ32342.1"/>
    <property type="molecule type" value="Genomic_DNA"/>
</dbReference>
<evidence type="ECO:0000256" key="4">
    <source>
        <dbReference type="SAM" id="MobiDB-lite"/>
    </source>
</evidence>
<feature type="region of interest" description="Disordered" evidence="4">
    <location>
        <begin position="208"/>
        <end position="235"/>
    </location>
</feature>
<dbReference type="Gene3D" id="3.40.50.1780">
    <property type="match status" value="1"/>
</dbReference>
<dbReference type="PANTHER" id="PTHR11615">
    <property type="entry name" value="NITRATE, FORMATE, IRON DEHYDROGENASE"/>
    <property type="match status" value="1"/>
</dbReference>
<protein>
    <submittedName>
        <fullName evidence="6">BQ5605_C040g11859 protein</fullName>
    </submittedName>
</protein>
<dbReference type="InterPro" id="IPR009016">
    <property type="entry name" value="Fe_hydrogenase"/>
</dbReference>
<dbReference type="STRING" id="796604.A0A2X0NC93"/>
<feature type="domain" description="Iron hydrogenase large subunit C-terminal" evidence="5">
    <location>
        <begin position="146"/>
        <end position="515"/>
    </location>
</feature>
<dbReference type="SUPFAM" id="SSF53920">
    <property type="entry name" value="Fe-only hydrogenase"/>
    <property type="match status" value="1"/>
</dbReference>
<accession>A0A2X0NC93</accession>
<dbReference type="InterPro" id="IPR004108">
    <property type="entry name" value="Fe_hydrogenase_lsu_C"/>
</dbReference>
<keyword evidence="2" id="KW-0408">Iron</keyword>
<sequence>MSLSAGLTLTDLNDYLAPSQLCIKPVEMVEDTDPDEEESSKLANDPASKANVSQNRFVGLIGMSCLLTDPDDRAKMEIMIDPSTLAYYEKASNGTKVKKLKKAEITLNDCLACSGCITSAESVLVQIQSHQEVERMIKERPDLTPIMSISPQSIASLAALHDLSLEDTIKGLRLYFKRQLGFRFVFDTTFARSISLLENRLEFLERRTHAEQNPAKPSPSVLSTSTNSPTSSSTGPLPILSSACPGWICYAEKTHGELLPFVSNVKSPQAMMGTLVKGGRVAKRLGLKPDEIYHVSVMPCYDKKLEASRPDFATPFVLDPSSSSTKAPTSPVRDVDCVLTTGEVNTMITASGTTLSRLAKESNDLGASESEYFPSTLLSPRSSDPSTSTSSGGYFQNAILAILSNLPPETYPELHVDLKRLRNDNSVQSTLYRKDQVLVKVAKSYGLHNLHTIVKKLGREFGISVSVGAAGRAPPSMRGASGYGSKTKVGLGKEKERDLEFIEVMACPSGCVNGGGQIPTPSNSAAARRWEVDQEGMPDVALTEMKEEETGGMDLDGGEEDRKVLSSVEWVNKVEQKYWSVYSTTPASPSDKEANLDPSIVPYIRNLRGIQEEENEVRACLEELVEGGGIERRKELLRTSYRALEKEETNGLAVVW</sequence>
<dbReference type="Proteomes" id="UP000249464">
    <property type="component" value="Unassembled WGS sequence"/>
</dbReference>
<keyword evidence="2" id="KW-0479">Metal-binding</keyword>
<dbReference type="GO" id="GO:0051539">
    <property type="term" value="F:4 iron, 4 sulfur cluster binding"/>
    <property type="evidence" value="ECO:0007669"/>
    <property type="project" value="UniProtKB-KW"/>
</dbReference>
<dbReference type="AlphaFoldDB" id="A0A2X0NC93"/>
<evidence type="ECO:0000256" key="1">
    <source>
        <dbReference type="ARBA" id="ARBA00006596"/>
    </source>
</evidence>
<keyword evidence="3" id="KW-0411">Iron-sulfur</keyword>
<dbReference type="Gene3D" id="3.30.70.20">
    <property type="match status" value="1"/>
</dbReference>
<evidence type="ECO:0000256" key="2">
    <source>
        <dbReference type="ARBA" id="ARBA00022485"/>
    </source>
</evidence>
<feature type="compositionally biased region" description="Low complexity" evidence="4">
    <location>
        <begin position="218"/>
        <end position="235"/>
    </location>
</feature>
<gene>
    <name evidence="6" type="primary">BQ5605_C040g11859</name>
    <name evidence="6" type="ORF">BQ5605_C040G11859</name>
</gene>
<comment type="similarity">
    <text evidence="1">Belongs to the NARF family.</text>
</comment>
<evidence type="ECO:0000313" key="6">
    <source>
        <dbReference type="EMBL" id="SGZ32342.1"/>
    </source>
</evidence>
<name>A0A2X0NC93_9BASI</name>
<dbReference type="Pfam" id="PF02906">
    <property type="entry name" value="Fe_hyd_lg_C"/>
    <property type="match status" value="1"/>
</dbReference>
<keyword evidence="2" id="KW-0004">4Fe-4S</keyword>